<gene>
    <name evidence="1" type="ORF">CDAR_198861</name>
</gene>
<evidence type="ECO:0000313" key="1">
    <source>
        <dbReference type="EMBL" id="GIY42885.1"/>
    </source>
</evidence>
<protein>
    <submittedName>
        <fullName evidence="1">Uncharacterized protein</fullName>
    </submittedName>
</protein>
<name>A0AAV4T9E3_9ARAC</name>
<reference evidence="1 2" key="1">
    <citation type="submission" date="2021-06" db="EMBL/GenBank/DDBJ databases">
        <title>Caerostris darwini draft genome.</title>
        <authorList>
            <person name="Kono N."/>
            <person name="Arakawa K."/>
        </authorList>
    </citation>
    <scope>NUCLEOTIDE SEQUENCE [LARGE SCALE GENOMIC DNA]</scope>
</reference>
<evidence type="ECO:0000313" key="2">
    <source>
        <dbReference type="Proteomes" id="UP001054837"/>
    </source>
</evidence>
<dbReference type="Proteomes" id="UP001054837">
    <property type="component" value="Unassembled WGS sequence"/>
</dbReference>
<comment type="caution">
    <text evidence="1">The sequence shown here is derived from an EMBL/GenBank/DDBJ whole genome shotgun (WGS) entry which is preliminary data.</text>
</comment>
<accession>A0AAV4T9E3</accession>
<organism evidence="1 2">
    <name type="scientific">Caerostris darwini</name>
    <dbReference type="NCBI Taxonomy" id="1538125"/>
    <lineage>
        <taxon>Eukaryota</taxon>
        <taxon>Metazoa</taxon>
        <taxon>Ecdysozoa</taxon>
        <taxon>Arthropoda</taxon>
        <taxon>Chelicerata</taxon>
        <taxon>Arachnida</taxon>
        <taxon>Araneae</taxon>
        <taxon>Araneomorphae</taxon>
        <taxon>Entelegynae</taxon>
        <taxon>Araneoidea</taxon>
        <taxon>Araneidae</taxon>
        <taxon>Caerostris</taxon>
    </lineage>
</organism>
<keyword evidence="2" id="KW-1185">Reference proteome</keyword>
<dbReference type="AlphaFoldDB" id="A0AAV4T9E3"/>
<sequence length="107" mass="11889">MIAVLLRHVSTAIKSRVMHCNANKTRCFSTAAVPTHNPLEFSFPNDTKRRTTLRTRIPVLRQASYEQILLTSSFNQSTGREKVGFRNHDSGVGCLLVKAACSGVRSQ</sequence>
<dbReference type="EMBL" id="BPLQ01009269">
    <property type="protein sequence ID" value="GIY42885.1"/>
    <property type="molecule type" value="Genomic_DNA"/>
</dbReference>
<proteinExistence type="predicted"/>